<gene>
    <name evidence="6" type="ORF">SAMN05421748_10664</name>
</gene>
<feature type="domain" description="CheR-type methyltransferase" evidence="5">
    <location>
        <begin position="1"/>
        <end position="272"/>
    </location>
</feature>
<dbReference type="OrthoDB" id="9816309at2"/>
<dbReference type="PROSITE" id="PS50123">
    <property type="entry name" value="CHER"/>
    <property type="match status" value="1"/>
</dbReference>
<dbReference type="InterPro" id="IPR050903">
    <property type="entry name" value="Bact_Chemotaxis_MeTrfase"/>
</dbReference>
<dbReference type="InterPro" id="IPR022642">
    <property type="entry name" value="CheR_C"/>
</dbReference>
<dbReference type="PRINTS" id="PR00996">
    <property type="entry name" value="CHERMTFRASE"/>
</dbReference>
<dbReference type="Pfam" id="PF01739">
    <property type="entry name" value="CheR"/>
    <property type="match status" value="1"/>
</dbReference>
<evidence type="ECO:0000256" key="3">
    <source>
        <dbReference type="ARBA" id="ARBA00022691"/>
    </source>
</evidence>
<evidence type="ECO:0000256" key="1">
    <source>
        <dbReference type="ARBA" id="ARBA00022603"/>
    </source>
</evidence>
<reference evidence="6 7" key="1">
    <citation type="submission" date="2017-09" db="EMBL/GenBank/DDBJ databases">
        <authorList>
            <person name="Ehlers B."/>
            <person name="Leendertz F.H."/>
        </authorList>
    </citation>
    <scope>NUCLEOTIDE SEQUENCE [LARGE SCALE GENOMIC DNA]</scope>
    <source>
        <strain evidence="6 7">CGMCC 4.6857</strain>
    </source>
</reference>
<keyword evidence="1 6" id="KW-0489">Methyltransferase</keyword>
<sequence>MIGAAELIRFREVLARRFGWTFADNDAGHLTGTLRERAGAAGMSATAYLDRLAARPWPEELTVLVERLSITETYFFRHGEQFRALREEALPERVAARQGQRVLRMLSVACSSGEEAYSLAITGLMVIPGSDWIVEVTGVDANPGVLSRAETALYSSWSLRETPDDVRQKWFRPEDGGYRVADEARRLVRFKRHNVAEPDPQLWAPGRYDVIFCRNLLMYLTADVVSSLIERMTTALAPGGFLFLGHTDSLGSRADGLDLRQSHQAFYYCKADRKAPEPAAPPAVDKPRPLEDTETDTSYNQALALLREERFAEALEMIDGQRGTLLHGILLAQTGRLGEAIILARRLIEENGLDPDAHQLLGLCLEGGSAVAEAIGQYRLAAYLDPGFALPRMRLGQLARRHGDERTAAGELERALDLLTHEKEERITLFGGGFGRIALTVQCRSELDACGVRR</sequence>
<evidence type="ECO:0000259" key="5">
    <source>
        <dbReference type="PROSITE" id="PS50123"/>
    </source>
</evidence>
<dbReference type="PANTHER" id="PTHR24422:SF19">
    <property type="entry name" value="CHEMOTAXIS PROTEIN METHYLTRANSFERASE"/>
    <property type="match status" value="1"/>
</dbReference>
<keyword evidence="7" id="KW-1185">Reference proteome</keyword>
<dbReference type="GO" id="GO:0008757">
    <property type="term" value="F:S-adenosylmethionine-dependent methyltransferase activity"/>
    <property type="evidence" value="ECO:0007669"/>
    <property type="project" value="InterPro"/>
</dbReference>
<organism evidence="6 7">
    <name type="scientific">Paractinoplanes atraurantiacus</name>
    <dbReference type="NCBI Taxonomy" id="1036182"/>
    <lineage>
        <taxon>Bacteria</taxon>
        <taxon>Bacillati</taxon>
        <taxon>Actinomycetota</taxon>
        <taxon>Actinomycetes</taxon>
        <taxon>Micromonosporales</taxon>
        <taxon>Micromonosporaceae</taxon>
        <taxon>Paractinoplanes</taxon>
    </lineage>
</organism>
<dbReference type="PANTHER" id="PTHR24422">
    <property type="entry name" value="CHEMOTAXIS PROTEIN METHYLTRANSFERASE"/>
    <property type="match status" value="1"/>
</dbReference>
<proteinExistence type="predicted"/>
<evidence type="ECO:0000256" key="4">
    <source>
        <dbReference type="SAM" id="MobiDB-lite"/>
    </source>
</evidence>
<dbReference type="SUPFAM" id="SSF53335">
    <property type="entry name" value="S-adenosyl-L-methionine-dependent methyltransferases"/>
    <property type="match status" value="1"/>
</dbReference>
<dbReference type="SUPFAM" id="SSF48452">
    <property type="entry name" value="TPR-like"/>
    <property type="match status" value="1"/>
</dbReference>
<name>A0A285HY65_9ACTN</name>
<dbReference type="EMBL" id="OBDY01000006">
    <property type="protein sequence ID" value="SNY40660.1"/>
    <property type="molecule type" value="Genomic_DNA"/>
</dbReference>
<dbReference type="Gene3D" id="1.25.40.10">
    <property type="entry name" value="Tetratricopeptide repeat domain"/>
    <property type="match status" value="1"/>
</dbReference>
<dbReference type="InterPro" id="IPR011990">
    <property type="entry name" value="TPR-like_helical_dom_sf"/>
</dbReference>
<dbReference type="RefSeq" id="WP_097320873.1">
    <property type="nucleotide sequence ID" value="NZ_OBDY01000006.1"/>
</dbReference>
<dbReference type="CDD" id="cd02440">
    <property type="entry name" value="AdoMet_MTases"/>
    <property type="match status" value="1"/>
</dbReference>
<dbReference type="InterPro" id="IPR029063">
    <property type="entry name" value="SAM-dependent_MTases_sf"/>
</dbReference>
<evidence type="ECO:0000256" key="2">
    <source>
        <dbReference type="ARBA" id="ARBA00022679"/>
    </source>
</evidence>
<dbReference type="GO" id="GO:0032259">
    <property type="term" value="P:methylation"/>
    <property type="evidence" value="ECO:0007669"/>
    <property type="project" value="UniProtKB-KW"/>
</dbReference>
<dbReference type="AlphaFoldDB" id="A0A285HY65"/>
<feature type="region of interest" description="Disordered" evidence="4">
    <location>
        <begin position="273"/>
        <end position="294"/>
    </location>
</feature>
<dbReference type="InterPro" id="IPR000780">
    <property type="entry name" value="CheR_MeTrfase"/>
</dbReference>
<evidence type="ECO:0000313" key="7">
    <source>
        <dbReference type="Proteomes" id="UP000219612"/>
    </source>
</evidence>
<dbReference type="Gene3D" id="3.40.50.150">
    <property type="entry name" value="Vaccinia Virus protein VP39"/>
    <property type="match status" value="1"/>
</dbReference>
<dbReference type="SMART" id="SM00138">
    <property type="entry name" value="MeTrc"/>
    <property type="match status" value="1"/>
</dbReference>
<keyword evidence="3" id="KW-0949">S-adenosyl-L-methionine</keyword>
<evidence type="ECO:0000313" key="6">
    <source>
        <dbReference type="EMBL" id="SNY40660.1"/>
    </source>
</evidence>
<keyword evidence="2 6" id="KW-0808">Transferase</keyword>
<protein>
    <submittedName>
        <fullName evidence="6">Chemotaxis protein methyltransferase CheR</fullName>
    </submittedName>
</protein>
<dbReference type="Proteomes" id="UP000219612">
    <property type="component" value="Unassembled WGS sequence"/>
</dbReference>
<accession>A0A285HY65</accession>